<comment type="caution">
    <text evidence="2">The sequence shown here is derived from an EMBL/GenBank/DDBJ whole genome shotgun (WGS) entry which is preliminary data.</text>
</comment>
<dbReference type="AlphaFoldDB" id="A0A5N6LJV6"/>
<name>A0A5N6LJV6_9ASTR</name>
<reference evidence="2 3" key="1">
    <citation type="submission" date="2019-05" db="EMBL/GenBank/DDBJ databases">
        <title>Mikania micrantha, genome provides insights into the molecular mechanism of rapid growth.</title>
        <authorList>
            <person name="Liu B."/>
        </authorList>
    </citation>
    <scope>NUCLEOTIDE SEQUENCE [LARGE SCALE GENOMIC DNA]</scope>
    <source>
        <strain evidence="2">NLD-2019</strain>
        <tissue evidence="2">Leaf</tissue>
    </source>
</reference>
<organism evidence="2 3">
    <name type="scientific">Mikania micrantha</name>
    <name type="common">bitter vine</name>
    <dbReference type="NCBI Taxonomy" id="192012"/>
    <lineage>
        <taxon>Eukaryota</taxon>
        <taxon>Viridiplantae</taxon>
        <taxon>Streptophyta</taxon>
        <taxon>Embryophyta</taxon>
        <taxon>Tracheophyta</taxon>
        <taxon>Spermatophyta</taxon>
        <taxon>Magnoliopsida</taxon>
        <taxon>eudicotyledons</taxon>
        <taxon>Gunneridae</taxon>
        <taxon>Pentapetalae</taxon>
        <taxon>asterids</taxon>
        <taxon>campanulids</taxon>
        <taxon>Asterales</taxon>
        <taxon>Asteraceae</taxon>
        <taxon>Asteroideae</taxon>
        <taxon>Heliantheae alliance</taxon>
        <taxon>Eupatorieae</taxon>
        <taxon>Mikania</taxon>
    </lineage>
</organism>
<keyword evidence="3" id="KW-1185">Reference proteome</keyword>
<gene>
    <name evidence="2" type="ORF">E3N88_41746</name>
</gene>
<accession>A0A5N6LJV6</accession>
<dbReference type="Proteomes" id="UP000326396">
    <property type="component" value="Unassembled WGS sequence"/>
</dbReference>
<dbReference type="EMBL" id="SZYD01000136">
    <property type="protein sequence ID" value="KAD2152077.1"/>
    <property type="molecule type" value="Genomic_DNA"/>
</dbReference>
<evidence type="ECO:0000313" key="3">
    <source>
        <dbReference type="Proteomes" id="UP000326396"/>
    </source>
</evidence>
<dbReference type="OrthoDB" id="1749945at2759"/>
<feature type="compositionally biased region" description="Low complexity" evidence="1">
    <location>
        <begin position="7"/>
        <end position="22"/>
    </location>
</feature>
<evidence type="ECO:0000256" key="1">
    <source>
        <dbReference type="SAM" id="MobiDB-lite"/>
    </source>
</evidence>
<feature type="region of interest" description="Disordered" evidence="1">
    <location>
        <begin position="1"/>
        <end position="23"/>
    </location>
</feature>
<proteinExistence type="predicted"/>
<evidence type="ECO:0000313" key="2">
    <source>
        <dbReference type="EMBL" id="KAD2152077.1"/>
    </source>
</evidence>
<sequence length="85" mass="9424">MFFLPESSSTPHSSSTQSRSTSVEIIRAPSSSALLDPSRTTTSYLLNRYPDPSKSRSEEMINDDGFQRALYMIDIGQNDLSDAFA</sequence>
<protein>
    <submittedName>
        <fullName evidence="2">Uncharacterized protein</fullName>
    </submittedName>
</protein>